<feature type="chain" id="PRO_5030163426" evidence="3">
    <location>
        <begin position="22"/>
        <end position="110"/>
    </location>
</feature>
<proteinExistence type="predicted"/>
<dbReference type="Proteomes" id="UP000515277">
    <property type="component" value="Chromosome"/>
</dbReference>
<feature type="region of interest" description="Disordered" evidence="1">
    <location>
        <begin position="41"/>
        <end position="66"/>
    </location>
</feature>
<dbReference type="EMBL" id="CP060201">
    <property type="protein sequence ID" value="QNH80408.1"/>
    <property type="molecule type" value="Genomic_DNA"/>
</dbReference>
<feature type="signal peptide" evidence="3">
    <location>
        <begin position="1"/>
        <end position="21"/>
    </location>
</feature>
<sequence length="110" mass="11621">MRFCSYLAVLALALVCQGSWAQLPSDQAPVAEGVAAFEPSAVSAQNSPEVEAESLSDGISTNPSLAGNDMASASKLDSAKAGLKKYWLVLVIVTLGLSWWIQARLAKRPE</sequence>
<evidence type="ECO:0000313" key="4">
    <source>
        <dbReference type="EMBL" id="QNH80408.1"/>
    </source>
</evidence>
<feature type="transmembrane region" description="Helical" evidence="2">
    <location>
        <begin position="86"/>
        <end position="106"/>
    </location>
</feature>
<evidence type="ECO:0000256" key="2">
    <source>
        <dbReference type="SAM" id="Phobius"/>
    </source>
</evidence>
<keyword evidence="2" id="KW-0812">Transmembrane</keyword>
<protein>
    <submittedName>
        <fullName evidence="4">Uncharacterized protein</fullName>
    </submittedName>
</protein>
<dbReference type="RefSeq" id="WP_047306725.1">
    <property type="nucleotide sequence ID" value="NZ_CP060201.1"/>
</dbReference>
<keyword evidence="2" id="KW-0472">Membrane</keyword>
<name>A0A7G7XKB3_9PSED</name>
<reference evidence="5" key="1">
    <citation type="journal article" date="2020" name="Microbiol. Resour. Announc.">
        <title>Complete genome sequences of four natural Pseudomonas isolates that catabolize a wide range of aromatic compounds relevant to lignin valorization.</title>
        <authorList>
            <person name="Hatmaker E.A."/>
            <person name="Presley G."/>
            <person name="Cannon O."/>
            <person name="Guss A.M."/>
            <person name="Elkins J.G."/>
        </authorList>
    </citation>
    <scope>NUCLEOTIDE SEQUENCE [LARGE SCALE GENOMIC DNA]</scope>
    <source>
        <strain evidence="5">H1F5C</strain>
    </source>
</reference>
<dbReference type="AlphaFoldDB" id="A0A7G7XKB3"/>
<evidence type="ECO:0000313" key="5">
    <source>
        <dbReference type="Proteomes" id="UP000515277"/>
    </source>
</evidence>
<gene>
    <name evidence="4" type="ORF">GGI48_14955</name>
</gene>
<keyword evidence="3" id="KW-0732">Signal</keyword>
<organism evidence="4 5">
    <name type="scientific">Pseudomonas protegens</name>
    <dbReference type="NCBI Taxonomy" id="380021"/>
    <lineage>
        <taxon>Bacteria</taxon>
        <taxon>Pseudomonadati</taxon>
        <taxon>Pseudomonadota</taxon>
        <taxon>Gammaproteobacteria</taxon>
        <taxon>Pseudomonadales</taxon>
        <taxon>Pseudomonadaceae</taxon>
        <taxon>Pseudomonas</taxon>
    </lineage>
</organism>
<evidence type="ECO:0000256" key="1">
    <source>
        <dbReference type="SAM" id="MobiDB-lite"/>
    </source>
</evidence>
<evidence type="ECO:0000256" key="3">
    <source>
        <dbReference type="SAM" id="SignalP"/>
    </source>
</evidence>
<accession>A0A7G7XKB3</accession>
<keyword evidence="2" id="KW-1133">Transmembrane helix</keyword>